<sequence length="126" mass="14231">MSPNLSSEHFGQNQILYEKVLMNVFSLVGIASPFTMEAQRDIDSRDSHRNFLTPESTIHIPIIECLKGKCAECNAKMTGMSVMWPMHDPNNVIISEAKRTRACEPMQHENASNGLYYEKGEQARSV</sequence>
<keyword evidence="2" id="KW-1185">Reference proteome</keyword>
<dbReference type="AlphaFoldDB" id="A0A0D8XXB6"/>
<reference evidence="2" key="2">
    <citation type="journal article" date="2016" name="Sci. Rep.">
        <title>Dictyocaulus viviparus genome, variome and transcriptome elucidate lungworm biology and support future intervention.</title>
        <authorList>
            <person name="McNulty S.N."/>
            <person name="Strube C."/>
            <person name="Rosa B.A."/>
            <person name="Martin J.C."/>
            <person name="Tyagi R."/>
            <person name="Choi Y.J."/>
            <person name="Wang Q."/>
            <person name="Hallsworth Pepin K."/>
            <person name="Zhang X."/>
            <person name="Ozersky P."/>
            <person name="Wilson R.K."/>
            <person name="Sternberg P.W."/>
            <person name="Gasser R.B."/>
            <person name="Mitreva M."/>
        </authorList>
    </citation>
    <scope>NUCLEOTIDE SEQUENCE [LARGE SCALE GENOMIC DNA]</scope>
    <source>
        <strain evidence="2">HannoverDv2000</strain>
    </source>
</reference>
<accession>A0A0D8XXB6</accession>
<dbReference type="PANTHER" id="PTHR47113">
    <property type="entry name" value="LD09343P"/>
    <property type="match status" value="1"/>
</dbReference>
<gene>
    <name evidence="1" type="ORF">DICVIV_05451</name>
</gene>
<name>A0A0D8XXB6_DICVI</name>
<dbReference type="InterPro" id="IPR053317">
    <property type="entry name" value="Tubulin_polyglutamylase"/>
</dbReference>
<evidence type="ECO:0000313" key="2">
    <source>
        <dbReference type="Proteomes" id="UP000053766"/>
    </source>
</evidence>
<proteinExistence type="predicted"/>
<dbReference type="PANTHER" id="PTHR47113:SF1">
    <property type="entry name" value="LD09343P"/>
    <property type="match status" value="1"/>
</dbReference>
<protein>
    <submittedName>
        <fullName evidence="1">Uncharacterized protein</fullName>
    </submittedName>
</protein>
<evidence type="ECO:0000313" key="1">
    <source>
        <dbReference type="EMBL" id="KJH48467.1"/>
    </source>
</evidence>
<dbReference type="Proteomes" id="UP000053766">
    <property type="component" value="Unassembled WGS sequence"/>
</dbReference>
<organism evidence="1 2">
    <name type="scientific">Dictyocaulus viviparus</name>
    <name type="common">Bovine lungworm</name>
    <dbReference type="NCBI Taxonomy" id="29172"/>
    <lineage>
        <taxon>Eukaryota</taxon>
        <taxon>Metazoa</taxon>
        <taxon>Ecdysozoa</taxon>
        <taxon>Nematoda</taxon>
        <taxon>Chromadorea</taxon>
        <taxon>Rhabditida</taxon>
        <taxon>Rhabditina</taxon>
        <taxon>Rhabditomorpha</taxon>
        <taxon>Strongyloidea</taxon>
        <taxon>Metastrongylidae</taxon>
        <taxon>Dictyocaulus</taxon>
    </lineage>
</organism>
<reference evidence="1 2" key="1">
    <citation type="submission" date="2013-11" db="EMBL/GenBank/DDBJ databases">
        <title>Draft genome of the bovine lungworm Dictyocaulus viviparus.</title>
        <authorList>
            <person name="Mitreva M."/>
        </authorList>
    </citation>
    <scope>NUCLEOTIDE SEQUENCE [LARGE SCALE GENOMIC DNA]</scope>
    <source>
        <strain evidence="1 2">HannoverDv2000</strain>
    </source>
</reference>
<dbReference type="OrthoDB" id="202825at2759"/>
<dbReference type="EMBL" id="KN716267">
    <property type="protein sequence ID" value="KJH48467.1"/>
    <property type="molecule type" value="Genomic_DNA"/>
</dbReference>